<dbReference type="GO" id="GO:0000978">
    <property type="term" value="F:RNA polymerase II cis-regulatory region sequence-specific DNA binding"/>
    <property type="evidence" value="ECO:0007669"/>
    <property type="project" value="TreeGrafter"/>
</dbReference>
<reference evidence="2 3" key="1">
    <citation type="journal article" date="2018" name="Nat. Ecol. Evol.">
        <title>Shark genomes provide insights into elasmobranch evolution and the origin of vertebrates.</title>
        <authorList>
            <person name="Hara Y"/>
            <person name="Yamaguchi K"/>
            <person name="Onimaru K"/>
            <person name="Kadota M"/>
            <person name="Koyanagi M"/>
            <person name="Keeley SD"/>
            <person name="Tatsumi K"/>
            <person name="Tanaka K"/>
            <person name="Motone F"/>
            <person name="Kageyama Y"/>
            <person name="Nozu R"/>
            <person name="Adachi N"/>
            <person name="Nishimura O"/>
            <person name="Nakagawa R"/>
            <person name="Tanegashima C"/>
            <person name="Kiyatake I"/>
            <person name="Matsumoto R"/>
            <person name="Murakumo K"/>
            <person name="Nishida K"/>
            <person name="Terakita A"/>
            <person name="Kuratani S"/>
            <person name="Sato K"/>
            <person name="Hyodo S Kuraku.S."/>
        </authorList>
    </citation>
    <scope>NUCLEOTIDE SEQUENCE [LARGE SCALE GENOMIC DNA]</scope>
</reference>
<organism evidence="2 3">
    <name type="scientific">Scyliorhinus torazame</name>
    <name type="common">Cloudy catshark</name>
    <name type="synonym">Catulus torazame</name>
    <dbReference type="NCBI Taxonomy" id="75743"/>
    <lineage>
        <taxon>Eukaryota</taxon>
        <taxon>Metazoa</taxon>
        <taxon>Chordata</taxon>
        <taxon>Craniata</taxon>
        <taxon>Vertebrata</taxon>
        <taxon>Chondrichthyes</taxon>
        <taxon>Elasmobranchii</taxon>
        <taxon>Galeomorphii</taxon>
        <taxon>Galeoidea</taxon>
        <taxon>Carcharhiniformes</taxon>
        <taxon>Scyliorhinidae</taxon>
        <taxon>Scyliorhinus</taxon>
    </lineage>
</organism>
<dbReference type="OrthoDB" id="10055441at2759"/>
<dbReference type="PANTHER" id="PTHR11492:SF3">
    <property type="entry name" value="NUCLEAR FACTOR 1 X-TYPE"/>
    <property type="match status" value="1"/>
</dbReference>
<feature type="region of interest" description="Disordered" evidence="1">
    <location>
        <begin position="36"/>
        <end position="66"/>
    </location>
</feature>
<accession>A0A401P0U2</accession>
<dbReference type="EMBL" id="BFAA01005699">
    <property type="protein sequence ID" value="GCB66731.1"/>
    <property type="molecule type" value="Genomic_DNA"/>
</dbReference>
<proteinExistence type="predicted"/>
<dbReference type="GO" id="GO:0000981">
    <property type="term" value="F:DNA-binding transcription factor activity, RNA polymerase II-specific"/>
    <property type="evidence" value="ECO:0007669"/>
    <property type="project" value="TreeGrafter"/>
</dbReference>
<dbReference type="InterPro" id="IPR000647">
    <property type="entry name" value="CTF/NFI"/>
</dbReference>
<keyword evidence="3" id="KW-1185">Reference proteome</keyword>
<dbReference type="Proteomes" id="UP000288216">
    <property type="component" value="Unassembled WGS sequence"/>
</dbReference>
<dbReference type="STRING" id="75743.A0A401P0U2"/>
<evidence type="ECO:0000256" key="1">
    <source>
        <dbReference type="SAM" id="MobiDB-lite"/>
    </source>
</evidence>
<protein>
    <submittedName>
        <fullName evidence="2">Uncharacterized protein</fullName>
    </submittedName>
</protein>
<dbReference type="AlphaFoldDB" id="A0A401P0U2"/>
<evidence type="ECO:0000313" key="3">
    <source>
        <dbReference type="Proteomes" id="UP000288216"/>
    </source>
</evidence>
<dbReference type="PANTHER" id="PTHR11492">
    <property type="entry name" value="NUCLEAR FACTOR I"/>
    <property type="match status" value="1"/>
</dbReference>
<sequence length="147" mass="16908">MEEDIGWRRGTNDQRWIAHPTLKFIDGRKLAKIKRDQGKNIEQRPEGDEEYRRLDKADEEGLRRDPAEEFKTMRRFEEPNRGHLNFQDCFITSGVFSVSELVRVSQTPVAAATGPSFNLADLESPGYYSINQVPLGRRTITTPPSTR</sequence>
<name>A0A401P0U2_SCYTO</name>
<gene>
    <name evidence="2" type="ORF">scyTo_0012049</name>
</gene>
<dbReference type="Pfam" id="PF00859">
    <property type="entry name" value="CTF_NFI"/>
    <property type="match status" value="1"/>
</dbReference>
<evidence type="ECO:0000313" key="2">
    <source>
        <dbReference type="EMBL" id="GCB66731.1"/>
    </source>
</evidence>
<comment type="caution">
    <text evidence="2">The sequence shown here is derived from an EMBL/GenBank/DDBJ whole genome shotgun (WGS) entry which is preliminary data.</text>
</comment>
<dbReference type="GO" id="GO:0005634">
    <property type="term" value="C:nucleus"/>
    <property type="evidence" value="ECO:0007669"/>
    <property type="project" value="InterPro"/>
</dbReference>